<accession>A0A1C1C964</accession>
<dbReference type="GO" id="GO:0005737">
    <property type="term" value="C:cytoplasm"/>
    <property type="evidence" value="ECO:0007669"/>
    <property type="project" value="UniProtKB-SubCell"/>
</dbReference>
<protein>
    <recommendedName>
        <fullName evidence="3">Nuclear transport factor 2</fullName>
    </recommendedName>
</protein>
<dbReference type="Proteomes" id="UP000094526">
    <property type="component" value="Unassembled WGS sequence"/>
</dbReference>
<evidence type="ECO:0000259" key="5">
    <source>
        <dbReference type="PROSITE" id="PS50177"/>
    </source>
</evidence>
<comment type="function">
    <text evidence="4">Facilitates protein transport into the nucleus. Could be part of a multicomponent system of cytosolic factors that assemble at the pore complex during nuclear import.</text>
</comment>
<dbReference type="OrthoDB" id="6507044at2759"/>
<evidence type="ECO:0000256" key="4">
    <source>
        <dbReference type="ARBA" id="ARBA00053082"/>
    </source>
</evidence>
<dbReference type="eggNOG" id="KOG2104">
    <property type="taxonomic scope" value="Eukaryota"/>
</dbReference>
<dbReference type="VEuPathDB" id="FungiDB:G647_07671"/>
<proteinExistence type="predicted"/>
<gene>
    <name evidence="6" type="primary">NTF2</name>
    <name evidence="6" type="ORF">CLCR_06160</name>
</gene>
<feature type="domain" description="NTF2" evidence="5">
    <location>
        <begin position="7"/>
        <end position="124"/>
    </location>
</feature>
<comment type="caution">
    <text evidence="6">The sequence shown here is derived from an EMBL/GenBank/DDBJ whole genome shotgun (WGS) entry which is preliminary data.</text>
</comment>
<dbReference type="FunFam" id="3.10.450.50:FF:000005">
    <property type="entry name" value="Nuclear transport factor 2"/>
    <property type="match status" value="1"/>
</dbReference>
<dbReference type="EMBL" id="LGRB01000020">
    <property type="protein sequence ID" value="OCT44999.1"/>
    <property type="molecule type" value="Genomic_DNA"/>
</dbReference>
<reference evidence="7" key="1">
    <citation type="submission" date="2015-07" db="EMBL/GenBank/DDBJ databases">
        <authorList>
            <person name="Teixeira M.M."/>
            <person name="Souza R.C."/>
            <person name="Almeida L.G."/>
            <person name="Vicente V.A."/>
            <person name="de Hoog S."/>
            <person name="Bocca A.L."/>
            <person name="de Almeida S.R."/>
            <person name="Vasconcelos A.T."/>
            <person name="Felipe M.S."/>
        </authorList>
    </citation>
    <scope>NUCLEOTIDE SEQUENCE [LARGE SCALE GENOMIC DNA]</scope>
    <source>
        <strain evidence="7">KSF</strain>
    </source>
</reference>
<keyword evidence="2" id="KW-0963">Cytoplasm</keyword>
<dbReference type="InterPro" id="IPR032710">
    <property type="entry name" value="NTF2-like_dom_sf"/>
</dbReference>
<sequence length="166" mass="19029">MGDFATIAQQFVEFYYKTFDSDRTQLAALYMGTQRDKSMLTFEKEQFMGTQSILEKLTNLPFQKVQHRIDTTDAQPFNEQGGILVLVTGALMVDDQQHPMSYVQTFSLVPEGGSYFVFNDVFRCMCSIGIRSEWTWLTCVDSGLCCELRVSQLRSTWRLKINLAEG</sequence>
<dbReference type="InterPro" id="IPR045875">
    <property type="entry name" value="NTF2"/>
</dbReference>
<dbReference type="SUPFAM" id="SSF54427">
    <property type="entry name" value="NTF2-like"/>
    <property type="match status" value="1"/>
</dbReference>
<dbReference type="InterPro" id="IPR018222">
    <property type="entry name" value="Nuclear_transport_factor_2_euk"/>
</dbReference>
<comment type="subcellular location">
    <subcellularLocation>
        <location evidence="1">Cytoplasm</location>
    </subcellularLocation>
</comment>
<evidence type="ECO:0000256" key="3">
    <source>
        <dbReference type="ARBA" id="ARBA00026247"/>
    </source>
</evidence>
<dbReference type="GO" id="GO:0005635">
    <property type="term" value="C:nuclear envelope"/>
    <property type="evidence" value="ECO:0007669"/>
    <property type="project" value="UniProtKB-ARBA"/>
</dbReference>
<evidence type="ECO:0000256" key="2">
    <source>
        <dbReference type="ARBA" id="ARBA00022490"/>
    </source>
</evidence>
<dbReference type="Pfam" id="PF02136">
    <property type="entry name" value="NTF2"/>
    <property type="match status" value="1"/>
</dbReference>
<dbReference type="CDD" id="cd00780">
    <property type="entry name" value="NTF2"/>
    <property type="match status" value="1"/>
</dbReference>
<dbReference type="VEuPathDB" id="FungiDB:CLCR_06160"/>
<evidence type="ECO:0000313" key="6">
    <source>
        <dbReference type="EMBL" id="OCT44999.1"/>
    </source>
</evidence>
<dbReference type="AlphaFoldDB" id="A0A1C1C964"/>
<keyword evidence="7" id="KW-1185">Reference proteome</keyword>
<dbReference type="Gene3D" id="3.10.450.50">
    <property type="match status" value="1"/>
</dbReference>
<dbReference type="PROSITE" id="PS50177">
    <property type="entry name" value="NTF2_DOMAIN"/>
    <property type="match status" value="1"/>
</dbReference>
<name>A0A1C1C964_9EURO</name>
<dbReference type="GO" id="GO:0006606">
    <property type="term" value="P:protein import into nucleus"/>
    <property type="evidence" value="ECO:0007669"/>
    <property type="project" value="UniProtKB-ARBA"/>
</dbReference>
<dbReference type="InterPro" id="IPR002075">
    <property type="entry name" value="NTF2_dom"/>
</dbReference>
<evidence type="ECO:0000256" key="1">
    <source>
        <dbReference type="ARBA" id="ARBA00004496"/>
    </source>
</evidence>
<evidence type="ECO:0000313" key="7">
    <source>
        <dbReference type="Proteomes" id="UP000094526"/>
    </source>
</evidence>
<organism evidence="6 7">
    <name type="scientific">Cladophialophora carrionii</name>
    <dbReference type="NCBI Taxonomy" id="86049"/>
    <lineage>
        <taxon>Eukaryota</taxon>
        <taxon>Fungi</taxon>
        <taxon>Dikarya</taxon>
        <taxon>Ascomycota</taxon>
        <taxon>Pezizomycotina</taxon>
        <taxon>Eurotiomycetes</taxon>
        <taxon>Chaetothyriomycetidae</taxon>
        <taxon>Chaetothyriales</taxon>
        <taxon>Herpotrichiellaceae</taxon>
        <taxon>Cladophialophora</taxon>
    </lineage>
</organism>
<dbReference type="STRING" id="86049.A0A1C1C964"/>
<dbReference type="PANTHER" id="PTHR12612">
    <property type="entry name" value="NUCLEAR TRANSPORT FACTOR 2"/>
    <property type="match status" value="1"/>
</dbReference>